<dbReference type="EMBL" id="QLZR01000008">
    <property type="protein sequence ID" value="RAZ74015.1"/>
    <property type="molecule type" value="Genomic_DNA"/>
</dbReference>
<accession>A0A365KLI5</accession>
<comment type="caution">
    <text evidence="2">The sequence shown here is derived from an EMBL/GenBank/DDBJ whole genome shotgun (WGS) entry which is preliminary data.</text>
</comment>
<keyword evidence="1" id="KW-0812">Transmembrane</keyword>
<dbReference type="Proteomes" id="UP000251002">
    <property type="component" value="Unassembled WGS sequence"/>
</dbReference>
<proteinExistence type="predicted"/>
<name>A0A365KLI5_9BACL</name>
<reference evidence="2 3" key="1">
    <citation type="submission" date="2018-06" db="EMBL/GenBank/DDBJ databases">
        <title>The draft genome sequences of strains SCU63 and S1.</title>
        <authorList>
            <person name="Gan L."/>
        </authorList>
    </citation>
    <scope>NUCLEOTIDE SEQUENCE [LARGE SCALE GENOMIC DNA]</scope>
    <source>
        <strain evidence="2 3">SCU63</strain>
    </source>
</reference>
<evidence type="ECO:0000256" key="1">
    <source>
        <dbReference type="SAM" id="Phobius"/>
    </source>
</evidence>
<feature type="transmembrane region" description="Helical" evidence="1">
    <location>
        <begin position="28"/>
        <end position="46"/>
    </location>
</feature>
<organism evidence="2 3">
    <name type="scientific">Planococcus halotolerans</name>
    <dbReference type="NCBI Taxonomy" id="2233542"/>
    <lineage>
        <taxon>Bacteria</taxon>
        <taxon>Bacillati</taxon>
        <taxon>Bacillota</taxon>
        <taxon>Bacilli</taxon>
        <taxon>Bacillales</taxon>
        <taxon>Caryophanaceae</taxon>
        <taxon>Planococcus</taxon>
    </lineage>
</organism>
<evidence type="ECO:0000313" key="3">
    <source>
        <dbReference type="Proteomes" id="UP000251002"/>
    </source>
</evidence>
<keyword evidence="1" id="KW-1133">Transmembrane helix</keyword>
<keyword evidence="3" id="KW-1185">Reference proteome</keyword>
<keyword evidence="1" id="KW-0472">Membrane</keyword>
<dbReference type="AlphaFoldDB" id="A0A365KLI5"/>
<feature type="transmembrane region" description="Helical" evidence="1">
    <location>
        <begin position="108"/>
        <end position="129"/>
    </location>
</feature>
<dbReference type="RefSeq" id="WP_112224581.1">
    <property type="nucleotide sequence ID" value="NZ_CP047673.1"/>
</dbReference>
<gene>
    <name evidence="2" type="ORF">DP120_15635</name>
</gene>
<evidence type="ECO:0000313" key="2">
    <source>
        <dbReference type="EMBL" id="RAZ74015.1"/>
    </source>
</evidence>
<protein>
    <submittedName>
        <fullName evidence="2">Uncharacterized protein</fullName>
    </submittedName>
</protein>
<feature type="transmembrane region" description="Helical" evidence="1">
    <location>
        <begin position="58"/>
        <end position="78"/>
    </location>
</feature>
<sequence length="141" mass="15628">MKKLLAALTVAAVLTSLAVTPSMYVEQLEIPVIIIGTALLALMLKFPEDSKEKMLAHGMRIFAAFVIGWIFSTLDILLDHLFYYQPTGFEDGAYLALGFKYEEFADSFFLLAISCMAAAAVFILIQTLFKALKSPRNPVLK</sequence>